<keyword evidence="2" id="KW-0732">Signal</keyword>
<evidence type="ECO:0000313" key="4">
    <source>
        <dbReference type="Proteomes" id="UP000245771"/>
    </source>
</evidence>
<organism evidence="3 4">
    <name type="scientific">Meira miltonrushii</name>
    <dbReference type="NCBI Taxonomy" id="1280837"/>
    <lineage>
        <taxon>Eukaryota</taxon>
        <taxon>Fungi</taxon>
        <taxon>Dikarya</taxon>
        <taxon>Basidiomycota</taxon>
        <taxon>Ustilaginomycotina</taxon>
        <taxon>Exobasidiomycetes</taxon>
        <taxon>Exobasidiales</taxon>
        <taxon>Brachybasidiaceae</taxon>
        <taxon>Meira</taxon>
    </lineage>
</organism>
<dbReference type="AlphaFoldDB" id="A0A316VKB5"/>
<evidence type="ECO:0000256" key="1">
    <source>
        <dbReference type="SAM" id="MobiDB-lite"/>
    </source>
</evidence>
<protein>
    <submittedName>
        <fullName evidence="3">Uncharacterized protein</fullName>
    </submittedName>
</protein>
<feature type="chain" id="PRO_5016296506" evidence="2">
    <location>
        <begin position="26"/>
        <end position="182"/>
    </location>
</feature>
<gene>
    <name evidence="3" type="ORF">FA14DRAFT_179312</name>
</gene>
<reference evidence="3 4" key="1">
    <citation type="journal article" date="2018" name="Mol. Biol. Evol.">
        <title>Broad Genomic Sampling Reveals a Smut Pathogenic Ancestry of the Fungal Clade Ustilaginomycotina.</title>
        <authorList>
            <person name="Kijpornyongpan T."/>
            <person name="Mondo S.J."/>
            <person name="Barry K."/>
            <person name="Sandor L."/>
            <person name="Lee J."/>
            <person name="Lipzen A."/>
            <person name="Pangilinan J."/>
            <person name="LaButti K."/>
            <person name="Hainaut M."/>
            <person name="Henrissat B."/>
            <person name="Grigoriev I.V."/>
            <person name="Spatafora J.W."/>
            <person name="Aime M.C."/>
        </authorList>
    </citation>
    <scope>NUCLEOTIDE SEQUENCE [LARGE SCALE GENOMIC DNA]</scope>
    <source>
        <strain evidence="3 4">MCA 3882</strain>
    </source>
</reference>
<keyword evidence="4" id="KW-1185">Reference proteome</keyword>
<name>A0A316VKB5_9BASI</name>
<dbReference type="GeneID" id="37022696"/>
<evidence type="ECO:0000313" key="3">
    <source>
        <dbReference type="EMBL" id="PWN35945.1"/>
    </source>
</evidence>
<dbReference type="InParanoid" id="A0A316VKB5"/>
<feature type="region of interest" description="Disordered" evidence="1">
    <location>
        <begin position="154"/>
        <end position="182"/>
    </location>
</feature>
<dbReference type="Proteomes" id="UP000245771">
    <property type="component" value="Unassembled WGS sequence"/>
</dbReference>
<feature type="compositionally biased region" description="Low complexity" evidence="1">
    <location>
        <begin position="160"/>
        <end position="182"/>
    </location>
</feature>
<accession>A0A316VKB5</accession>
<dbReference type="EMBL" id="KZ819603">
    <property type="protein sequence ID" value="PWN35945.1"/>
    <property type="molecule type" value="Genomic_DNA"/>
</dbReference>
<sequence>MLSSKLNTATLAIFAICIIAPIAHAAITADPSLKIPETLSKGQGAIFVVGDADSIAISATHQAPEAIATCHGTIDEKSQTYEAPCSCSTESQQQIFHAQCTNVKGSAAIVFHKSGDPGNTVDVQAVDGMYASFSQNVPLKQGTMSSTQDGTMVVLSCGNDQSSQSSPSSPSDPTSQSLQDSN</sequence>
<proteinExistence type="predicted"/>
<feature type="signal peptide" evidence="2">
    <location>
        <begin position="1"/>
        <end position="25"/>
    </location>
</feature>
<evidence type="ECO:0000256" key="2">
    <source>
        <dbReference type="SAM" id="SignalP"/>
    </source>
</evidence>
<dbReference type="RefSeq" id="XP_025356247.1">
    <property type="nucleotide sequence ID" value="XM_025500915.1"/>
</dbReference>